<feature type="domain" description="Large ribosomal subunit protein uL15/eL18" evidence="5">
    <location>
        <begin position="133"/>
        <end position="208"/>
    </location>
</feature>
<dbReference type="NCBIfam" id="TIGR01071">
    <property type="entry name" value="rplO_bact"/>
    <property type="match status" value="1"/>
</dbReference>
<dbReference type="EMBL" id="NLAX01000001">
    <property type="protein sequence ID" value="PKS13356.1"/>
    <property type="molecule type" value="Genomic_DNA"/>
</dbReference>
<dbReference type="Gene3D" id="3.100.10.10">
    <property type="match status" value="1"/>
</dbReference>
<evidence type="ECO:0000256" key="3">
    <source>
        <dbReference type="ARBA" id="ARBA00023274"/>
    </source>
</evidence>
<dbReference type="InterPro" id="IPR030878">
    <property type="entry name" value="Ribosomal_uL15"/>
</dbReference>
<feature type="region of interest" description="Disordered" evidence="4">
    <location>
        <begin position="73"/>
        <end position="100"/>
    </location>
</feature>
<dbReference type="GO" id="GO:0003735">
    <property type="term" value="F:structural constituent of ribosome"/>
    <property type="evidence" value="ECO:0007669"/>
    <property type="project" value="InterPro"/>
</dbReference>
<name>A0A2N3NLM0_9PEZI</name>
<dbReference type="Pfam" id="PF00828">
    <property type="entry name" value="Ribosomal_L27A"/>
    <property type="match status" value="1"/>
</dbReference>
<evidence type="ECO:0000256" key="4">
    <source>
        <dbReference type="SAM" id="MobiDB-lite"/>
    </source>
</evidence>
<dbReference type="PANTHER" id="PTHR12934">
    <property type="entry name" value="50S RIBOSOMAL PROTEIN L15"/>
    <property type="match status" value="1"/>
</dbReference>
<dbReference type="GO" id="GO:0005762">
    <property type="term" value="C:mitochondrial large ribosomal subunit"/>
    <property type="evidence" value="ECO:0007669"/>
    <property type="project" value="TreeGrafter"/>
</dbReference>
<dbReference type="GO" id="GO:0006412">
    <property type="term" value="P:translation"/>
    <property type="evidence" value="ECO:0007669"/>
    <property type="project" value="InterPro"/>
</dbReference>
<comment type="caution">
    <text evidence="6">The sequence shown here is derived from an EMBL/GenBank/DDBJ whole genome shotgun (WGS) entry which is preliminary data.</text>
</comment>
<evidence type="ECO:0000256" key="1">
    <source>
        <dbReference type="ARBA" id="ARBA00007320"/>
    </source>
</evidence>
<dbReference type="HAMAP" id="MF_01341">
    <property type="entry name" value="Ribosomal_uL15"/>
    <property type="match status" value="1"/>
</dbReference>
<evidence type="ECO:0000313" key="6">
    <source>
        <dbReference type="EMBL" id="PKS13356.1"/>
    </source>
</evidence>
<dbReference type="SUPFAM" id="SSF52080">
    <property type="entry name" value="Ribosomal proteins L15p and L18e"/>
    <property type="match status" value="1"/>
</dbReference>
<dbReference type="InParanoid" id="A0A2N3NLM0"/>
<keyword evidence="2" id="KW-0689">Ribosomal protein</keyword>
<comment type="similarity">
    <text evidence="1">Belongs to the universal ribosomal protein uL15 family.</text>
</comment>
<dbReference type="InterPro" id="IPR005749">
    <property type="entry name" value="Ribosomal_uL15_bac-type"/>
</dbReference>
<organism evidence="6 7">
    <name type="scientific">Lomentospora prolificans</name>
    <dbReference type="NCBI Taxonomy" id="41688"/>
    <lineage>
        <taxon>Eukaryota</taxon>
        <taxon>Fungi</taxon>
        <taxon>Dikarya</taxon>
        <taxon>Ascomycota</taxon>
        <taxon>Pezizomycotina</taxon>
        <taxon>Sordariomycetes</taxon>
        <taxon>Hypocreomycetidae</taxon>
        <taxon>Microascales</taxon>
        <taxon>Microascaceae</taxon>
        <taxon>Lomentospora</taxon>
    </lineage>
</organism>
<keyword evidence="7" id="KW-1185">Reference proteome</keyword>
<sequence>MPPRLQLAPQLRAVFSPIQVRPAAPSLAALFTRLSLQNAQAPPTFAATATIAGARRGAHILATLRNNPGAVKNRKRVGRGASSGYGKTSGRGQKGRKARAKVNPWFQGGQTPLIRIKGKKGFDNHNAQQLSVANLDQIQEWIDNGRLDPTKQITPKELIECGILGSVKDGVKLLGRGKETFSHPVNIMVSRASADAIAAVERAGGRIVTRYYTKLAIRRLLNGTSVNTEKPLPLGKEHVQSVLEEVRKGPYKYRLPDPTSREDIEYYRDPAHRGYLSHLLQPGENPSLFFGVPTEKKAKKKVQQRKKVVEEEKIF</sequence>
<gene>
    <name evidence="6" type="ORF">jhhlp_000127</name>
</gene>
<dbReference type="OrthoDB" id="361383at2759"/>
<evidence type="ECO:0000259" key="5">
    <source>
        <dbReference type="Pfam" id="PF00828"/>
    </source>
</evidence>
<dbReference type="InterPro" id="IPR021131">
    <property type="entry name" value="Ribosomal_uL15/eL18"/>
</dbReference>
<accession>A0A2N3NLM0</accession>
<dbReference type="InterPro" id="IPR036227">
    <property type="entry name" value="Ribosomal_uL15/eL18_sf"/>
</dbReference>
<dbReference type="AlphaFoldDB" id="A0A2N3NLM0"/>
<dbReference type="PANTHER" id="PTHR12934:SF11">
    <property type="entry name" value="LARGE RIBOSOMAL SUBUNIT PROTEIN UL15M"/>
    <property type="match status" value="1"/>
</dbReference>
<dbReference type="FunCoup" id="A0A2N3NLM0">
    <property type="interactions" value="577"/>
</dbReference>
<evidence type="ECO:0000313" key="7">
    <source>
        <dbReference type="Proteomes" id="UP000233524"/>
    </source>
</evidence>
<protein>
    <recommendedName>
        <fullName evidence="5">Large ribosomal subunit protein uL15/eL18 domain-containing protein</fullName>
    </recommendedName>
</protein>
<keyword evidence="3" id="KW-0687">Ribonucleoprotein</keyword>
<evidence type="ECO:0000256" key="2">
    <source>
        <dbReference type="ARBA" id="ARBA00022980"/>
    </source>
</evidence>
<dbReference type="VEuPathDB" id="FungiDB:jhhlp_000127"/>
<dbReference type="Proteomes" id="UP000233524">
    <property type="component" value="Unassembled WGS sequence"/>
</dbReference>
<reference evidence="6 7" key="1">
    <citation type="journal article" date="2017" name="G3 (Bethesda)">
        <title>First Draft Genome Sequence of the Pathogenic Fungus Lomentospora prolificans (Formerly Scedosporium prolificans).</title>
        <authorList>
            <person name="Luo R."/>
            <person name="Zimin A."/>
            <person name="Workman R."/>
            <person name="Fan Y."/>
            <person name="Pertea G."/>
            <person name="Grossman N."/>
            <person name="Wear M.P."/>
            <person name="Jia B."/>
            <person name="Miller H."/>
            <person name="Casadevall A."/>
            <person name="Timp W."/>
            <person name="Zhang S.X."/>
            <person name="Salzberg S.L."/>
        </authorList>
    </citation>
    <scope>NUCLEOTIDE SEQUENCE [LARGE SCALE GENOMIC DNA]</scope>
    <source>
        <strain evidence="6 7">JHH-5317</strain>
    </source>
</reference>
<dbReference type="STRING" id="41688.A0A2N3NLM0"/>
<proteinExistence type="inferred from homology"/>